<evidence type="ECO:0000313" key="2">
    <source>
        <dbReference type="EMBL" id="KAJ7085361.1"/>
    </source>
</evidence>
<protein>
    <submittedName>
        <fullName evidence="2">Uncharacterized protein</fullName>
    </submittedName>
</protein>
<dbReference type="Proteomes" id="UP001222325">
    <property type="component" value="Unassembled WGS sequence"/>
</dbReference>
<feature type="region of interest" description="Disordered" evidence="1">
    <location>
        <begin position="83"/>
        <end position="118"/>
    </location>
</feature>
<sequence length="206" mass="23169">MQRPTFHLRGSISLPTTPKLLSDPYKYDYQRRRTRSAGAERRKSSTAKQSPAAVWSPSAERPQRLVSELENIIRLSETLLTSSASSRSVPSSAESTPPRTRKRKKRSSSSQASHATARCPRDSKRCLHGVKYVCPHGYAQAHCPHGFTRSSISPRDFKRCLHAFEHVCPHGYAQAACTPHTRAQNTATCLPRYEDSIFDKTARLFM</sequence>
<reference evidence="2" key="1">
    <citation type="submission" date="2023-03" db="EMBL/GenBank/DDBJ databases">
        <title>Massive genome expansion in bonnet fungi (Mycena s.s.) driven by repeated elements and novel gene families across ecological guilds.</title>
        <authorList>
            <consortium name="Lawrence Berkeley National Laboratory"/>
            <person name="Harder C.B."/>
            <person name="Miyauchi S."/>
            <person name="Viragh M."/>
            <person name="Kuo A."/>
            <person name="Thoen E."/>
            <person name="Andreopoulos B."/>
            <person name="Lu D."/>
            <person name="Skrede I."/>
            <person name="Drula E."/>
            <person name="Henrissat B."/>
            <person name="Morin E."/>
            <person name="Kohler A."/>
            <person name="Barry K."/>
            <person name="LaButti K."/>
            <person name="Morin E."/>
            <person name="Salamov A."/>
            <person name="Lipzen A."/>
            <person name="Mereny Z."/>
            <person name="Hegedus B."/>
            <person name="Baldrian P."/>
            <person name="Stursova M."/>
            <person name="Weitz H."/>
            <person name="Taylor A."/>
            <person name="Grigoriev I.V."/>
            <person name="Nagy L.G."/>
            <person name="Martin F."/>
            <person name="Kauserud H."/>
        </authorList>
    </citation>
    <scope>NUCLEOTIDE SEQUENCE</scope>
    <source>
        <strain evidence="2">CBHHK173m</strain>
    </source>
</reference>
<dbReference type="AlphaFoldDB" id="A0AAD6U1R1"/>
<feature type="region of interest" description="Disordered" evidence="1">
    <location>
        <begin position="1"/>
        <end position="61"/>
    </location>
</feature>
<accession>A0AAD6U1R1</accession>
<keyword evidence="3" id="KW-1185">Reference proteome</keyword>
<gene>
    <name evidence="2" type="ORF">B0H15DRAFT_801949</name>
</gene>
<evidence type="ECO:0000313" key="3">
    <source>
        <dbReference type="Proteomes" id="UP001222325"/>
    </source>
</evidence>
<proteinExistence type="predicted"/>
<dbReference type="EMBL" id="JARJCN010000034">
    <property type="protein sequence ID" value="KAJ7085361.1"/>
    <property type="molecule type" value="Genomic_DNA"/>
</dbReference>
<organism evidence="2 3">
    <name type="scientific">Mycena belliarum</name>
    <dbReference type="NCBI Taxonomy" id="1033014"/>
    <lineage>
        <taxon>Eukaryota</taxon>
        <taxon>Fungi</taxon>
        <taxon>Dikarya</taxon>
        <taxon>Basidiomycota</taxon>
        <taxon>Agaricomycotina</taxon>
        <taxon>Agaricomycetes</taxon>
        <taxon>Agaricomycetidae</taxon>
        <taxon>Agaricales</taxon>
        <taxon>Marasmiineae</taxon>
        <taxon>Mycenaceae</taxon>
        <taxon>Mycena</taxon>
    </lineage>
</organism>
<comment type="caution">
    <text evidence="2">The sequence shown here is derived from an EMBL/GenBank/DDBJ whole genome shotgun (WGS) entry which is preliminary data.</text>
</comment>
<name>A0AAD6U1R1_9AGAR</name>
<feature type="compositionally biased region" description="Low complexity" evidence="1">
    <location>
        <begin position="108"/>
        <end position="118"/>
    </location>
</feature>
<feature type="compositionally biased region" description="Low complexity" evidence="1">
    <location>
        <begin position="83"/>
        <end position="98"/>
    </location>
</feature>
<evidence type="ECO:0000256" key="1">
    <source>
        <dbReference type="SAM" id="MobiDB-lite"/>
    </source>
</evidence>